<protein>
    <submittedName>
        <fullName evidence="9">Endospore germination permease</fullName>
    </submittedName>
</protein>
<evidence type="ECO:0000256" key="7">
    <source>
        <dbReference type="ARBA" id="ARBA00023136"/>
    </source>
</evidence>
<feature type="transmembrane region" description="Helical" evidence="8">
    <location>
        <begin position="12"/>
        <end position="33"/>
    </location>
</feature>
<dbReference type="GO" id="GO:0016020">
    <property type="term" value="C:membrane"/>
    <property type="evidence" value="ECO:0007669"/>
    <property type="project" value="UniProtKB-SubCell"/>
</dbReference>
<proteinExistence type="inferred from homology"/>
<feature type="transmembrane region" description="Helical" evidence="8">
    <location>
        <begin position="185"/>
        <end position="208"/>
    </location>
</feature>
<keyword evidence="5 8" id="KW-0812">Transmembrane</keyword>
<keyword evidence="10" id="KW-1185">Reference proteome</keyword>
<comment type="caution">
    <text evidence="9">The sequence shown here is derived from an EMBL/GenBank/DDBJ whole genome shotgun (WGS) entry which is preliminary data.</text>
</comment>
<gene>
    <name evidence="9" type="ORF">KHA99_27830</name>
</gene>
<reference evidence="9" key="1">
    <citation type="submission" date="2021-05" db="EMBL/GenBank/DDBJ databases">
        <title>Novel Bacillus species.</title>
        <authorList>
            <person name="Liu G."/>
        </authorList>
    </citation>
    <scope>NUCLEOTIDE SEQUENCE</scope>
    <source>
        <strain evidence="9">FJAT-49825</strain>
    </source>
</reference>
<organism evidence="9 10">
    <name type="scientific">Neobacillus rhizophilus</name>
    <dbReference type="NCBI Taxonomy" id="2833579"/>
    <lineage>
        <taxon>Bacteria</taxon>
        <taxon>Bacillati</taxon>
        <taxon>Bacillota</taxon>
        <taxon>Bacilli</taxon>
        <taxon>Bacillales</taxon>
        <taxon>Bacillaceae</taxon>
        <taxon>Neobacillus</taxon>
    </lineage>
</organism>
<dbReference type="GO" id="GO:0009847">
    <property type="term" value="P:spore germination"/>
    <property type="evidence" value="ECO:0007669"/>
    <property type="project" value="InterPro"/>
</dbReference>
<evidence type="ECO:0000256" key="4">
    <source>
        <dbReference type="ARBA" id="ARBA00022544"/>
    </source>
</evidence>
<dbReference type="NCBIfam" id="TIGR00912">
    <property type="entry name" value="2A0309"/>
    <property type="match status" value="1"/>
</dbReference>
<sequence>MENVKISARQLAILVILFSVGTTILVIPGSLASVVKQDAWMAAIFGTVSSFLVVALYIAIGRIFPAMTLAEILESVLGKWLGKFISLSFVFFAFFDASDLIYYAGNFLTTQILLYTPIEAIHIILACILLMGVRLGLETVARAAELFFPVFIFLFVLLVGSVLLTSDLWKLQNLEPILFTGIKPMIRAVFIFLSSFSFPLIVILMIFPSSVKQPKKAEKSLFIAISTAGVCLTILIILTILVLGPETSARQMYPSYNLAQSIKIGDFLQRIEAILAIMWLITIFFKMVIYFYAAIISFGQTLNIRDYRPFTFPFGMLVVVLSLYSHPNVTHSAKFDYEIWPVYSLIYGLALPLLLLLIYGLKKYIKHEKKRKLPLE</sequence>
<keyword evidence="6 8" id="KW-1133">Transmembrane helix</keyword>
<feature type="transmembrane region" description="Helical" evidence="8">
    <location>
        <begin position="273"/>
        <end position="298"/>
    </location>
</feature>
<evidence type="ECO:0000313" key="10">
    <source>
        <dbReference type="Proteomes" id="UP000679749"/>
    </source>
</evidence>
<comment type="subcellular location">
    <subcellularLocation>
        <location evidence="1">Membrane</location>
        <topology evidence="1">Multi-pass membrane protein</topology>
    </subcellularLocation>
</comment>
<dbReference type="RefSeq" id="WP_213120767.1">
    <property type="nucleotide sequence ID" value="NZ_JAGYPF010000006.1"/>
</dbReference>
<dbReference type="InterPro" id="IPR004761">
    <property type="entry name" value="Spore_GerAB"/>
</dbReference>
<dbReference type="Proteomes" id="UP000679749">
    <property type="component" value="Unassembled WGS sequence"/>
</dbReference>
<dbReference type="Pfam" id="PF03845">
    <property type="entry name" value="Spore_permease"/>
    <property type="match status" value="1"/>
</dbReference>
<name>A0A942YXQ3_9BACI</name>
<keyword evidence="4" id="KW-0309">Germination</keyword>
<keyword evidence="3" id="KW-0813">Transport</keyword>
<feature type="transmembrane region" description="Helical" evidence="8">
    <location>
        <begin position="220"/>
        <end position="243"/>
    </location>
</feature>
<evidence type="ECO:0000256" key="3">
    <source>
        <dbReference type="ARBA" id="ARBA00022448"/>
    </source>
</evidence>
<comment type="similarity">
    <text evidence="2">Belongs to the amino acid-polyamine-organocation (APC) superfamily. Spore germination protein (SGP) (TC 2.A.3.9) family.</text>
</comment>
<feature type="transmembrane region" description="Helical" evidence="8">
    <location>
        <begin position="310"/>
        <end position="327"/>
    </location>
</feature>
<feature type="transmembrane region" description="Helical" evidence="8">
    <location>
        <begin position="146"/>
        <end position="165"/>
    </location>
</feature>
<evidence type="ECO:0000256" key="1">
    <source>
        <dbReference type="ARBA" id="ARBA00004141"/>
    </source>
</evidence>
<evidence type="ECO:0000256" key="8">
    <source>
        <dbReference type="SAM" id="Phobius"/>
    </source>
</evidence>
<keyword evidence="7 8" id="KW-0472">Membrane</keyword>
<dbReference type="EMBL" id="JAGYPF010000006">
    <property type="protein sequence ID" value="MBS4216239.1"/>
    <property type="molecule type" value="Genomic_DNA"/>
</dbReference>
<dbReference type="Gene3D" id="1.20.1740.10">
    <property type="entry name" value="Amino acid/polyamine transporter I"/>
    <property type="match status" value="1"/>
</dbReference>
<feature type="transmembrane region" description="Helical" evidence="8">
    <location>
        <begin position="339"/>
        <end position="361"/>
    </location>
</feature>
<dbReference type="PANTHER" id="PTHR34975:SF2">
    <property type="entry name" value="SPORE GERMINATION PROTEIN A2"/>
    <property type="match status" value="1"/>
</dbReference>
<feature type="transmembrane region" description="Helical" evidence="8">
    <location>
        <begin position="39"/>
        <end position="60"/>
    </location>
</feature>
<feature type="transmembrane region" description="Helical" evidence="8">
    <location>
        <begin position="114"/>
        <end position="134"/>
    </location>
</feature>
<evidence type="ECO:0000313" key="9">
    <source>
        <dbReference type="EMBL" id="MBS4216239.1"/>
    </source>
</evidence>
<feature type="transmembrane region" description="Helical" evidence="8">
    <location>
        <begin position="80"/>
        <end position="102"/>
    </location>
</feature>
<evidence type="ECO:0000256" key="6">
    <source>
        <dbReference type="ARBA" id="ARBA00022989"/>
    </source>
</evidence>
<accession>A0A942YXQ3</accession>
<evidence type="ECO:0000256" key="5">
    <source>
        <dbReference type="ARBA" id="ARBA00022692"/>
    </source>
</evidence>
<dbReference type="AlphaFoldDB" id="A0A942YXQ3"/>
<dbReference type="PANTHER" id="PTHR34975">
    <property type="entry name" value="SPORE GERMINATION PROTEIN A2"/>
    <property type="match status" value="1"/>
</dbReference>
<evidence type="ECO:0000256" key="2">
    <source>
        <dbReference type="ARBA" id="ARBA00007998"/>
    </source>
</evidence>